<dbReference type="Pfam" id="PF12840">
    <property type="entry name" value="HTH_20"/>
    <property type="match status" value="1"/>
</dbReference>
<name>A0ABN9NS73_9MYCO</name>
<organism evidence="1 2">
    <name type="scientific">[Mycobacterium] burgundiense</name>
    <dbReference type="NCBI Taxonomy" id="3064286"/>
    <lineage>
        <taxon>Bacteria</taxon>
        <taxon>Bacillati</taxon>
        <taxon>Actinomycetota</taxon>
        <taxon>Actinomycetes</taxon>
        <taxon>Mycobacteriales</taxon>
        <taxon>Mycobacteriaceae</taxon>
        <taxon>Mycolicibacterium</taxon>
    </lineage>
</organism>
<dbReference type="SUPFAM" id="SSF46785">
    <property type="entry name" value="Winged helix' DNA-binding domain"/>
    <property type="match status" value="1"/>
</dbReference>
<evidence type="ECO:0000313" key="1">
    <source>
        <dbReference type="EMBL" id="CAJ1511048.1"/>
    </source>
</evidence>
<dbReference type="InterPro" id="IPR036388">
    <property type="entry name" value="WH-like_DNA-bd_sf"/>
</dbReference>
<keyword evidence="2" id="KW-1185">Reference proteome</keyword>
<proteinExistence type="predicted"/>
<dbReference type="Gene3D" id="1.10.10.10">
    <property type="entry name" value="Winged helix-like DNA-binding domain superfamily/Winged helix DNA-binding domain"/>
    <property type="match status" value="1"/>
</dbReference>
<accession>A0ABN9NS73</accession>
<sequence length="221" mass="23888">MDRTPDISAVAALDEPSRRRLYDYVCVQADPVSRDEVSEALEMPRQTAAFHLDKLAEAGLLAVEFARRSGRSGPGAGRPSKLYRRSDTAIAVQLPQRSYELAGELLAQAVDDAESTGESPRTSLKRRAGQFGQALGADAEPTDEGVLAVLARCGYEPRVDGTGILLANCPFHALADRHTDLVCGMNLGLIEGLLSGAQCTGRRARLVPHERYCCVRIEPAR</sequence>
<dbReference type="Proteomes" id="UP001190465">
    <property type="component" value="Chromosome"/>
</dbReference>
<evidence type="ECO:0000313" key="2">
    <source>
        <dbReference type="Proteomes" id="UP001190465"/>
    </source>
</evidence>
<dbReference type="InterPro" id="IPR011991">
    <property type="entry name" value="ArsR-like_HTH"/>
</dbReference>
<dbReference type="CDD" id="cd00090">
    <property type="entry name" value="HTH_ARSR"/>
    <property type="match status" value="1"/>
</dbReference>
<protein>
    <submittedName>
        <fullName evidence="1">Helix-turn-helix domain-containing protein</fullName>
    </submittedName>
</protein>
<dbReference type="InterPro" id="IPR036390">
    <property type="entry name" value="WH_DNA-bd_sf"/>
</dbReference>
<dbReference type="RefSeq" id="WP_308480222.1">
    <property type="nucleotide sequence ID" value="NZ_OY726397.1"/>
</dbReference>
<dbReference type="EMBL" id="OY726397">
    <property type="protein sequence ID" value="CAJ1511048.1"/>
    <property type="molecule type" value="Genomic_DNA"/>
</dbReference>
<gene>
    <name evidence="1" type="ORF">MU0053_004965</name>
</gene>
<reference evidence="1 2" key="1">
    <citation type="submission" date="2023-08" db="EMBL/GenBank/DDBJ databases">
        <authorList>
            <person name="Folkvardsen B D."/>
            <person name="Norman A."/>
        </authorList>
    </citation>
    <scope>NUCLEOTIDE SEQUENCE [LARGE SCALE GENOMIC DNA]</scope>
    <source>
        <strain evidence="1 2">Mu0053</strain>
    </source>
</reference>